<accession>A0A1X7PCP7</accession>
<sequence length="450" mass="47664">MTHHHSTPIHKEIDMKRSRSLTMASLALTAMLGLTACQAGGTEPAATDGEVAGDIQYAWWGGPARNDRTQAVIDLYQEANPEVTVQGTTAEFAAYFEQATVQAAGKNMPCVPQMQNRTMADFSDRGALMPLDDLVDSGAIDVSNIPESVVESGRGSDGKLYMIPYGAAFGSMLVNTTLVQAQGLDLPEEGYDWEWVADWANDLAAGTGSPAMGIIGNQQDVLEAWLRSHGTDLYEDGGLGFEAEDLVEFWEYANALQESGAAVSPEIASEQTGLPLEQLPFSSGGQATVFWPANGLGTAQATIDVAAPGNVLQAFPLPAGPDGYGNAFWVSGLSISANCENVATAASFIDFFVNDPDAAVAYASDNGATVNTENLELIVDDPATSPAKKAELELYAQVAAQDVPPAVYGKGYASIFQQNLTRYYQQVSFGELSAEEAAEQFVQEAEGLLG</sequence>
<dbReference type="InterPro" id="IPR006059">
    <property type="entry name" value="SBP"/>
</dbReference>
<dbReference type="Pfam" id="PF01547">
    <property type="entry name" value="SBP_bac_1"/>
    <property type="match status" value="1"/>
</dbReference>
<evidence type="ECO:0000313" key="2">
    <source>
        <dbReference type="EMBL" id="SMH48996.1"/>
    </source>
</evidence>
<dbReference type="STRING" id="1891671.SAMN06295885_3177"/>
<dbReference type="PANTHER" id="PTHR43649">
    <property type="entry name" value="ARABINOSE-BINDING PROTEIN-RELATED"/>
    <property type="match status" value="1"/>
</dbReference>
<evidence type="ECO:0000313" key="3">
    <source>
        <dbReference type="Proteomes" id="UP000193711"/>
    </source>
</evidence>
<proteinExistence type="predicted"/>
<dbReference type="SUPFAM" id="SSF53850">
    <property type="entry name" value="Periplasmic binding protein-like II"/>
    <property type="match status" value="1"/>
</dbReference>
<keyword evidence="1" id="KW-0732">Signal</keyword>
<dbReference type="EMBL" id="FXBM01000003">
    <property type="protein sequence ID" value="SMH48996.1"/>
    <property type="molecule type" value="Genomic_DNA"/>
</dbReference>
<dbReference type="Proteomes" id="UP000193711">
    <property type="component" value="Unassembled WGS sequence"/>
</dbReference>
<gene>
    <name evidence="2" type="ORF">SAMN06295885_3177</name>
</gene>
<name>A0A1X7PCP7_9MICO</name>
<dbReference type="InterPro" id="IPR050490">
    <property type="entry name" value="Bact_solute-bd_prot1"/>
</dbReference>
<keyword evidence="3" id="KW-1185">Reference proteome</keyword>
<dbReference type="Gene3D" id="3.40.190.10">
    <property type="entry name" value="Periplasmic binding protein-like II"/>
    <property type="match status" value="2"/>
</dbReference>
<evidence type="ECO:0000256" key="1">
    <source>
        <dbReference type="SAM" id="SignalP"/>
    </source>
</evidence>
<feature type="signal peptide" evidence="1">
    <location>
        <begin position="1"/>
        <end position="39"/>
    </location>
</feature>
<dbReference type="AlphaFoldDB" id="A0A1X7PCP7"/>
<protein>
    <submittedName>
        <fullName evidence="2">Carbohydrate ABC transporter substrate-binding protein, CUT1 family</fullName>
    </submittedName>
</protein>
<reference evidence="3" key="1">
    <citation type="submission" date="2017-04" db="EMBL/GenBank/DDBJ databases">
        <authorList>
            <person name="Varghese N."/>
            <person name="Submissions S."/>
        </authorList>
    </citation>
    <scope>NUCLEOTIDE SEQUENCE [LARGE SCALE GENOMIC DNA]</scope>
    <source>
        <strain evidence="3">VKM Ac-2121</strain>
    </source>
</reference>
<organism evidence="2 3">
    <name type="scientific">Rathayibacter oskolensis</name>
    <dbReference type="NCBI Taxonomy" id="1891671"/>
    <lineage>
        <taxon>Bacteria</taxon>
        <taxon>Bacillati</taxon>
        <taxon>Actinomycetota</taxon>
        <taxon>Actinomycetes</taxon>
        <taxon>Micrococcales</taxon>
        <taxon>Microbacteriaceae</taxon>
        <taxon>Rathayibacter</taxon>
    </lineage>
</organism>
<dbReference type="PANTHER" id="PTHR43649:SF11">
    <property type="entry name" value="ABC TRANSPORTER SUBSTRATE-BINDING PROTEIN YESO-RELATED"/>
    <property type="match status" value="1"/>
</dbReference>
<feature type="chain" id="PRO_5038752195" evidence="1">
    <location>
        <begin position="40"/>
        <end position="450"/>
    </location>
</feature>